<feature type="compositionally biased region" description="Basic and acidic residues" evidence="1">
    <location>
        <begin position="1"/>
        <end position="22"/>
    </location>
</feature>
<organism evidence="3 4">
    <name type="scientific">Pseudoclavibacter helvolus</name>
    <dbReference type="NCBI Taxonomy" id="255205"/>
    <lineage>
        <taxon>Bacteria</taxon>
        <taxon>Bacillati</taxon>
        <taxon>Actinomycetota</taxon>
        <taxon>Actinomycetes</taxon>
        <taxon>Micrococcales</taxon>
        <taxon>Microbacteriaceae</taxon>
        <taxon>Pseudoclavibacter</taxon>
    </lineage>
</organism>
<gene>
    <name evidence="3" type="ORF">FHX72_003231</name>
</gene>
<name>A0A7W4UR48_9MICO</name>
<feature type="domain" description="HTH marR-type" evidence="2">
    <location>
        <begin position="46"/>
        <end position="148"/>
    </location>
</feature>
<feature type="compositionally biased region" description="Basic and acidic residues" evidence="1">
    <location>
        <begin position="34"/>
        <end position="43"/>
    </location>
</feature>
<dbReference type="InterPro" id="IPR036390">
    <property type="entry name" value="WH_DNA-bd_sf"/>
</dbReference>
<dbReference type="AlphaFoldDB" id="A0A7W4UR48"/>
<dbReference type="Proteomes" id="UP000545286">
    <property type="component" value="Unassembled WGS sequence"/>
</dbReference>
<dbReference type="RefSeq" id="WP_183626328.1">
    <property type="nucleotide sequence ID" value="NZ_JACHWJ010000005.1"/>
</dbReference>
<accession>A0A7W4UR48</accession>
<evidence type="ECO:0000313" key="3">
    <source>
        <dbReference type="EMBL" id="MBB2959079.1"/>
    </source>
</evidence>
<proteinExistence type="predicted"/>
<feature type="region of interest" description="Disordered" evidence="1">
    <location>
        <begin position="1"/>
        <end position="54"/>
    </location>
</feature>
<evidence type="ECO:0000256" key="1">
    <source>
        <dbReference type="SAM" id="MobiDB-lite"/>
    </source>
</evidence>
<protein>
    <submittedName>
        <fullName evidence="3">DNA-binding MarR family transcriptional regulator</fullName>
    </submittedName>
</protein>
<dbReference type="InterPro" id="IPR036388">
    <property type="entry name" value="WH-like_DNA-bd_sf"/>
</dbReference>
<evidence type="ECO:0000313" key="4">
    <source>
        <dbReference type="Proteomes" id="UP000545286"/>
    </source>
</evidence>
<dbReference type="Pfam" id="PF12802">
    <property type="entry name" value="MarR_2"/>
    <property type="match status" value="1"/>
</dbReference>
<evidence type="ECO:0000259" key="2">
    <source>
        <dbReference type="SMART" id="SM00347"/>
    </source>
</evidence>
<comment type="caution">
    <text evidence="3">The sequence shown here is derived from an EMBL/GenBank/DDBJ whole genome shotgun (WGS) entry which is preliminary data.</text>
</comment>
<dbReference type="EMBL" id="JACHWJ010000005">
    <property type="protein sequence ID" value="MBB2959079.1"/>
    <property type="molecule type" value="Genomic_DNA"/>
</dbReference>
<reference evidence="3 4" key="1">
    <citation type="submission" date="2020-08" db="EMBL/GenBank/DDBJ databases">
        <title>Sequencing the genomes of 1000 actinobacteria strains.</title>
        <authorList>
            <person name="Klenk H.-P."/>
        </authorList>
    </citation>
    <scope>NUCLEOTIDE SEQUENCE [LARGE SCALE GENOMIC DNA]</scope>
    <source>
        <strain evidence="3 4">DSM 20419</strain>
    </source>
</reference>
<dbReference type="Gene3D" id="1.10.10.10">
    <property type="entry name" value="Winged helix-like DNA-binding domain superfamily/Winged helix DNA-binding domain"/>
    <property type="match status" value="1"/>
</dbReference>
<keyword evidence="4" id="KW-1185">Reference proteome</keyword>
<dbReference type="SMART" id="SM00347">
    <property type="entry name" value="HTH_MARR"/>
    <property type="match status" value="1"/>
</dbReference>
<dbReference type="GO" id="GO:0003700">
    <property type="term" value="F:DNA-binding transcription factor activity"/>
    <property type="evidence" value="ECO:0007669"/>
    <property type="project" value="InterPro"/>
</dbReference>
<dbReference type="InterPro" id="IPR000835">
    <property type="entry name" value="HTH_MarR-typ"/>
</dbReference>
<sequence length="169" mass="18538">MTELSNSRDSRDSRATTREHPEPTAGDDASDAVDELRRAEARLGRRRQATGELSETHRSAMRFILERTGDGISTSPGGLADYLDVTSASATMLVQRLTDAGLVRTMQDPDDRRRKMIVPVDTDLDADEIDPVTGQIRHLSEDLSPQEAKLVSLYLDRVTAVVDGESSNA</sequence>
<keyword evidence="3" id="KW-0238">DNA-binding</keyword>
<dbReference type="GO" id="GO:0003677">
    <property type="term" value="F:DNA binding"/>
    <property type="evidence" value="ECO:0007669"/>
    <property type="project" value="UniProtKB-KW"/>
</dbReference>
<dbReference type="SUPFAM" id="SSF46785">
    <property type="entry name" value="Winged helix' DNA-binding domain"/>
    <property type="match status" value="1"/>
</dbReference>